<name>A0A1D1V5V2_RAMVA</name>
<dbReference type="EMBL" id="BDGG01000004">
    <property type="protein sequence ID" value="GAU97071.1"/>
    <property type="molecule type" value="Genomic_DNA"/>
</dbReference>
<evidence type="ECO:0000259" key="2">
    <source>
        <dbReference type="PROSITE" id="PS51253"/>
    </source>
</evidence>
<comment type="caution">
    <text evidence="3">The sequence shown here is derived from an EMBL/GenBank/DDBJ whole genome shotgun (WGS) entry which is preliminary data.</text>
</comment>
<proteinExistence type="predicted"/>
<organism evidence="3 4">
    <name type="scientific">Ramazzottius varieornatus</name>
    <name type="common">Water bear</name>
    <name type="synonym">Tardigrade</name>
    <dbReference type="NCBI Taxonomy" id="947166"/>
    <lineage>
        <taxon>Eukaryota</taxon>
        <taxon>Metazoa</taxon>
        <taxon>Ecdysozoa</taxon>
        <taxon>Tardigrada</taxon>
        <taxon>Eutardigrada</taxon>
        <taxon>Parachela</taxon>
        <taxon>Hypsibioidea</taxon>
        <taxon>Ramazzottiidae</taxon>
        <taxon>Ramazzottius</taxon>
    </lineage>
</organism>
<evidence type="ECO:0000256" key="1">
    <source>
        <dbReference type="ARBA" id="ARBA00023125"/>
    </source>
</evidence>
<dbReference type="Proteomes" id="UP000186922">
    <property type="component" value="Unassembled WGS sequence"/>
</dbReference>
<evidence type="ECO:0000313" key="4">
    <source>
        <dbReference type="Proteomes" id="UP000186922"/>
    </source>
</evidence>
<feature type="domain" description="HTH CENPB-type" evidence="2">
    <location>
        <begin position="1"/>
        <end position="34"/>
    </location>
</feature>
<keyword evidence="4" id="KW-1185">Reference proteome</keyword>
<dbReference type="AlphaFoldDB" id="A0A1D1V5V2"/>
<dbReference type="InterPro" id="IPR006600">
    <property type="entry name" value="HTH_CenpB_DNA-bd_dom"/>
</dbReference>
<keyword evidence="1" id="KW-0238">DNA-binding</keyword>
<protein>
    <recommendedName>
        <fullName evidence="2">HTH CENPB-type domain-containing protein</fullName>
    </recommendedName>
</protein>
<accession>A0A1D1V5V2</accession>
<dbReference type="GO" id="GO:0003677">
    <property type="term" value="F:DNA binding"/>
    <property type="evidence" value="ECO:0007669"/>
    <property type="project" value="UniProtKB-KW"/>
</dbReference>
<reference evidence="3 4" key="1">
    <citation type="journal article" date="2016" name="Nat. Commun.">
        <title>Extremotolerant tardigrade genome and improved radiotolerance of human cultured cells by tardigrade-unique protein.</title>
        <authorList>
            <person name="Hashimoto T."/>
            <person name="Horikawa D.D."/>
            <person name="Saito Y."/>
            <person name="Kuwahara H."/>
            <person name="Kozuka-Hata H."/>
            <person name="Shin-I T."/>
            <person name="Minakuchi Y."/>
            <person name="Ohishi K."/>
            <person name="Motoyama A."/>
            <person name="Aizu T."/>
            <person name="Enomoto A."/>
            <person name="Kondo K."/>
            <person name="Tanaka S."/>
            <person name="Hara Y."/>
            <person name="Koshikawa S."/>
            <person name="Sagara H."/>
            <person name="Miura T."/>
            <person name="Yokobori S."/>
            <person name="Miyagawa K."/>
            <person name="Suzuki Y."/>
            <person name="Kubo T."/>
            <person name="Oyama M."/>
            <person name="Kohara Y."/>
            <person name="Fujiyama A."/>
            <person name="Arakawa K."/>
            <person name="Katayama T."/>
            <person name="Toyoda A."/>
            <person name="Kunieda T."/>
        </authorList>
    </citation>
    <scope>NUCLEOTIDE SEQUENCE [LARGE SCALE GENOMIC DNA]</scope>
    <source>
        <strain evidence="3 4">YOKOZUNA-1</strain>
    </source>
</reference>
<evidence type="ECO:0000313" key="3">
    <source>
        <dbReference type="EMBL" id="GAU97071.1"/>
    </source>
</evidence>
<gene>
    <name evidence="3" type="primary">RvY_08430-1</name>
    <name evidence="3" type="synonym">RvY_08430.1</name>
    <name evidence="3" type="ORF">RvY_08430</name>
</gene>
<sequence length="139" mass="15772">MGLSVAAKLGIEGFKAFRGWEEKFRKRRGIVLRVTTKIGRRFARTDEDEFWIKEPFDERHDGGTLIRDRASARGSAESQLLLESMGIEQVFIPAGLTAYIMPEPLYMLADQEEILDTPDDLETSFECSSSSVEDSFTEE</sequence>
<dbReference type="PROSITE" id="PS51253">
    <property type="entry name" value="HTH_CENPB"/>
    <property type="match status" value="1"/>
</dbReference>